<dbReference type="GO" id="GO:0051536">
    <property type="term" value="F:iron-sulfur cluster binding"/>
    <property type="evidence" value="ECO:0007669"/>
    <property type="project" value="UniProtKB-KW"/>
</dbReference>
<evidence type="ECO:0000256" key="3">
    <source>
        <dbReference type="ARBA" id="ARBA00023014"/>
    </source>
</evidence>
<protein>
    <submittedName>
        <fullName evidence="5">Radical SAM protein</fullName>
    </submittedName>
</protein>
<keyword evidence="2" id="KW-0408">Iron</keyword>
<dbReference type="InterPro" id="IPR040086">
    <property type="entry name" value="MJ0683-like"/>
</dbReference>
<dbReference type="InterPro" id="IPR007197">
    <property type="entry name" value="rSAM"/>
</dbReference>
<dbReference type="InterPro" id="IPR058240">
    <property type="entry name" value="rSAM_sf"/>
</dbReference>
<dbReference type="GO" id="GO:0046872">
    <property type="term" value="F:metal ion binding"/>
    <property type="evidence" value="ECO:0007669"/>
    <property type="project" value="UniProtKB-KW"/>
</dbReference>
<dbReference type="SFLD" id="SFLDG01084">
    <property type="entry name" value="Uncharacterised_Radical_SAM_Su"/>
    <property type="match status" value="1"/>
</dbReference>
<dbReference type="GO" id="GO:0003824">
    <property type="term" value="F:catalytic activity"/>
    <property type="evidence" value="ECO:0007669"/>
    <property type="project" value="InterPro"/>
</dbReference>
<evidence type="ECO:0000256" key="1">
    <source>
        <dbReference type="ARBA" id="ARBA00022723"/>
    </source>
</evidence>
<evidence type="ECO:0000313" key="6">
    <source>
        <dbReference type="Proteomes" id="UP000226106"/>
    </source>
</evidence>
<comment type="caution">
    <text evidence="5">The sequence shown here is derived from an EMBL/GenBank/DDBJ whole genome shotgun (WGS) entry which is preliminary data.</text>
</comment>
<feature type="domain" description="Radical SAM core" evidence="4">
    <location>
        <begin position="37"/>
        <end position="196"/>
    </location>
</feature>
<dbReference type="Proteomes" id="UP000226106">
    <property type="component" value="Unassembled WGS sequence"/>
</dbReference>
<evidence type="ECO:0000256" key="2">
    <source>
        <dbReference type="ARBA" id="ARBA00023004"/>
    </source>
</evidence>
<dbReference type="PANTHER" id="PTHR43432:SF4">
    <property type="entry name" value="RADICAL SAM CORE DOMAIN-CONTAINING PROTEIN"/>
    <property type="match status" value="1"/>
</dbReference>
<organism evidence="5 6">
    <name type="scientific">Bacillus thuringiensis</name>
    <dbReference type="NCBI Taxonomy" id="1428"/>
    <lineage>
        <taxon>Bacteria</taxon>
        <taxon>Bacillati</taxon>
        <taxon>Bacillota</taxon>
        <taxon>Bacilli</taxon>
        <taxon>Bacillales</taxon>
        <taxon>Bacillaceae</taxon>
        <taxon>Bacillus</taxon>
        <taxon>Bacillus cereus group</taxon>
    </lineage>
</organism>
<evidence type="ECO:0000313" key="5">
    <source>
        <dbReference type="EMBL" id="PFT39267.1"/>
    </source>
</evidence>
<sequence>MKVVSEKAVKSLKVLNKYQYDLSNLRSHHWKYHIDLYKNCYYDCKYCVYRSGGDMERIEAREDILDDLRDDLKSMDPKGIVYLGPTADVYQPLEKRKKVTRRALEICLETETPTFIITRSDLILRDIDILSKMAQKGLIEISVTIASPNSLKALEPYNLSAEERINIAKTLHEHNIPVSIHLSPIIPYFDTVEEIKGLLNVIEKETKALCTYACMLGMRDAYKEDLILRISAQDKQKGDLLRELYPSIDNYDVQSAKDNVVYEIMEELSQYCDKENIPFACVHIPPFDTVQREGNIFAHKLPTIGDIVRYYDTTEDKVIRLNDLKNHLKKFPSVDEEYLYMIEKYFNEGILFKNTYYHFDPQSNDICYKRMVEIDLKVTNMAVKS</sequence>
<keyword evidence="3" id="KW-0411">Iron-sulfur</keyword>
<keyword evidence="1" id="KW-0479">Metal-binding</keyword>
<dbReference type="CDD" id="cd01335">
    <property type="entry name" value="Radical_SAM"/>
    <property type="match status" value="1"/>
</dbReference>
<accession>A0A9X7AJL0</accession>
<dbReference type="Gene3D" id="3.80.30.30">
    <property type="match status" value="1"/>
</dbReference>
<dbReference type="SFLD" id="SFLDS00029">
    <property type="entry name" value="Radical_SAM"/>
    <property type="match status" value="1"/>
</dbReference>
<name>A0A9X7AJL0_BACTU</name>
<dbReference type="Pfam" id="PF04055">
    <property type="entry name" value="Radical_SAM"/>
    <property type="match status" value="1"/>
</dbReference>
<dbReference type="SUPFAM" id="SSF102114">
    <property type="entry name" value="Radical SAM enzymes"/>
    <property type="match status" value="1"/>
</dbReference>
<dbReference type="RefSeq" id="WP_098640964.1">
    <property type="nucleotide sequence ID" value="NZ_NVCO01000085.1"/>
</dbReference>
<reference evidence="5 6" key="1">
    <citation type="submission" date="2017-09" db="EMBL/GenBank/DDBJ databases">
        <title>Large-scale bioinformatics analysis of Bacillus genomes uncovers conserved roles of natural products in bacterial physiology.</title>
        <authorList>
            <consortium name="Agbiome Team Llc"/>
            <person name="Bleich R.M."/>
            <person name="Grubbs K.J."/>
            <person name="Santa Maria K.C."/>
            <person name="Allen S.E."/>
            <person name="Farag S."/>
            <person name="Shank E.A."/>
            <person name="Bowers A."/>
        </authorList>
    </citation>
    <scope>NUCLEOTIDE SEQUENCE [LARGE SCALE GENOMIC DNA]</scope>
    <source>
        <strain evidence="5 6">AFS065400</strain>
    </source>
</reference>
<dbReference type="AlphaFoldDB" id="A0A9X7AJL0"/>
<evidence type="ECO:0000259" key="4">
    <source>
        <dbReference type="Pfam" id="PF04055"/>
    </source>
</evidence>
<dbReference type="PANTHER" id="PTHR43432">
    <property type="entry name" value="SLR0285 PROTEIN"/>
    <property type="match status" value="1"/>
</dbReference>
<dbReference type="EMBL" id="NVCO01000085">
    <property type="protein sequence ID" value="PFT39267.1"/>
    <property type="molecule type" value="Genomic_DNA"/>
</dbReference>
<gene>
    <name evidence="5" type="ORF">COK72_24065</name>
</gene>
<proteinExistence type="predicted"/>